<dbReference type="Pfam" id="PF03216">
    <property type="entry name" value="Rhabdo_ncap_2"/>
    <property type="match status" value="1"/>
</dbReference>
<dbReference type="InterPro" id="IPR004902">
    <property type="entry name" value="Rhabdo_ncap_2"/>
</dbReference>
<dbReference type="GO" id="GO:0030430">
    <property type="term" value="C:host cell cytoplasm"/>
    <property type="evidence" value="ECO:0007669"/>
    <property type="project" value="UniProtKB-SubCell"/>
</dbReference>
<evidence type="ECO:0000313" key="16">
    <source>
        <dbReference type="EMBL" id="ACO87995.1"/>
    </source>
</evidence>
<sequence length="392" mass="42408">MANLKEEFAGLRGVKGGALEDSGTEYDPTKINLTLYGTDKLYTLAIIKRAVSQVGGSQTNKALGILCAFVTSENNPDMTDAAVKLLVDMKFKVDVVPVDDKLGDNLDDPNSKLAEVLTEENMVDLVKGLLFTCALMVKYDVDKMATYCQQKLERLANSQGLNELTLISTSRAVLARIGAAVRPGQKLTKAIYGIILINLMDPATAARAKALCAMRLSGTGMTMVGLFNQASKNLGAPPADLLEDLCMKSIIDSARRIVKLMRIVADVEDMTAKYAIMMSRMLGDGYFKSYGINENSRITCILMNINEQYDEGTTGGLAGVRVSPPFRKLATEIARLLVKKYDGNGSAGPGASDLVRQAEQAAQETEGEDDKYDEEGEENGGEGEGGEDEEYY</sequence>
<comment type="subcellular location">
    <subcellularLocation>
        <location evidence="14">Virion</location>
    </subcellularLocation>
    <subcellularLocation>
        <location evidence="14">Host cytoplasm</location>
    </subcellularLocation>
</comment>
<keyword evidence="7 14" id="KW-0694">RNA-binding</keyword>
<evidence type="ECO:0000313" key="17">
    <source>
        <dbReference type="Proteomes" id="UP000103880"/>
    </source>
</evidence>
<reference evidence="16 17" key="1">
    <citation type="journal article" date="2011" name="J. Fish Dis.">
        <title>Analysis and characterization of the complete genomic sequence of the Chinese strain of hirame rhabdovirus.</title>
        <authorList>
            <person name="Yingjie S."/>
            <person name="Min Z."/>
            <person name="Hong L."/>
            <person name="Zhiqin Y."/>
            <person name="Xiaocong Z."/>
            <person name="Zhe W."/>
        </authorList>
    </citation>
    <scope>NUCLEOTIDE SEQUENCE [LARGE SCALE GENOMIC DNA]</scope>
    <source>
        <strain evidence="16">080113</strain>
    </source>
</reference>
<evidence type="ECO:0000256" key="8">
    <source>
        <dbReference type="ARBA" id="ARBA00023086"/>
    </source>
</evidence>
<evidence type="ECO:0000256" key="1">
    <source>
        <dbReference type="ARBA" id="ARBA00005242"/>
    </source>
</evidence>
<evidence type="ECO:0000256" key="9">
    <source>
        <dbReference type="ARBA" id="ARBA00023200"/>
    </source>
</evidence>
<evidence type="ECO:0000256" key="13">
    <source>
        <dbReference type="ARBA" id="ARBA00033344"/>
    </source>
</evidence>
<evidence type="ECO:0000256" key="12">
    <source>
        <dbReference type="ARBA" id="ARBA00025952"/>
    </source>
</evidence>
<proteinExistence type="inferred from homology"/>
<keyword evidence="9 14" id="KW-1035">Host cytoplasm</keyword>
<comment type="similarity">
    <text evidence="1 14">Belongs to the novirhabdovirus nucleocapsid protein family.</text>
</comment>
<protein>
    <recommendedName>
        <fullName evidence="2 14">Nucleoprotein</fullName>
        <shortName evidence="14">NP</shortName>
        <shortName evidence="14">Protein N</shortName>
    </recommendedName>
    <alternativeName>
        <fullName evidence="13 14">Nucleocapsid protein</fullName>
    </alternativeName>
</protein>
<dbReference type="GO" id="GO:0019013">
    <property type="term" value="C:viral nucleocapsid"/>
    <property type="evidence" value="ECO:0007669"/>
    <property type="project" value="UniProtKB-UniRule"/>
</dbReference>
<accession>C9WE65</accession>
<dbReference type="Proteomes" id="UP000103880">
    <property type="component" value="Genome"/>
</dbReference>
<name>C9WE65_9RHAB</name>
<evidence type="ECO:0000256" key="3">
    <source>
        <dbReference type="ARBA" id="ARBA00022497"/>
    </source>
</evidence>
<evidence type="ECO:0000256" key="4">
    <source>
        <dbReference type="ARBA" id="ARBA00022553"/>
    </source>
</evidence>
<dbReference type="EMBL" id="FJ376982">
    <property type="protein sequence ID" value="ACO87995.1"/>
    <property type="molecule type" value="Viral_cRNA"/>
</dbReference>
<evidence type="ECO:0000256" key="6">
    <source>
        <dbReference type="ARBA" id="ARBA00022844"/>
    </source>
</evidence>
<keyword evidence="6 14" id="KW-0946">Virion</keyword>
<evidence type="ECO:0000256" key="7">
    <source>
        <dbReference type="ARBA" id="ARBA00022884"/>
    </source>
</evidence>
<dbReference type="GO" id="GO:1990904">
    <property type="term" value="C:ribonucleoprotein complex"/>
    <property type="evidence" value="ECO:0007669"/>
    <property type="project" value="UniProtKB-UniRule"/>
</dbReference>
<evidence type="ECO:0000256" key="11">
    <source>
        <dbReference type="ARBA" id="ARBA00024952"/>
    </source>
</evidence>
<organism evidence="16 17">
    <name type="scientific">Novirhabdovirus hirame</name>
    <dbReference type="NCBI Taxonomy" id="1980915"/>
    <lineage>
        <taxon>Viruses</taxon>
        <taxon>Riboviria</taxon>
        <taxon>Orthornavirae</taxon>
        <taxon>Negarnaviricota</taxon>
        <taxon>Haploviricotina</taxon>
        <taxon>Monjiviricetes</taxon>
        <taxon>Mononegavirales</taxon>
        <taxon>Rhabdoviridae</taxon>
        <taxon>Gammarhabdovirinae</taxon>
        <taxon>Novirhabdovirus</taxon>
    </lineage>
</organism>
<comment type="subunit">
    <text evidence="12 14">Homomultimerizes to form the nucleocapsid. Binds to viral genomic RNA.</text>
</comment>
<feature type="compositionally biased region" description="Acidic residues" evidence="15">
    <location>
        <begin position="365"/>
        <end position="392"/>
    </location>
</feature>
<keyword evidence="3 14" id="KW-1139">Helical capsid protein</keyword>
<evidence type="ECO:0000256" key="15">
    <source>
        <dbReference type="SAM" id="MobiDB-lite"/>
    </source>
</evidence>
<dbReference type="GO" id="GO:0019029">
    <property type="term" value="C:helical viral capsid"/>
    <property type="evidence" value="ECO:0007669"/>
    <property type="project" value="UniProtKB-UniRule"/>
</dbReference>
<evidence type="ECO:0000256" key="5">
    <source>
        <dbReference type="ARBA" id="ARBA00022561"/>
    </source>
</evidence>
<comment type="function">
    <text evidence="11">Encapsidates the genome, protecting it from nucleases. If expressed without protein P it binds non-specifically RNA and therefore can bind it's own mRNA. Interaction with protein P abolishes any non-specific RNA binding, and prevents phosphorylation. The soluble N-P complex encapsidates specifically the genomic RNA, with protein N protecting the genome like a pearl necklace. The encapsidated genomic RNA is termed the nucleocapsid (NC) and serves as template for viral transcription and replication. Protein N binds protein P in the NC through a different interaction, and can be phosphorylated. Subsequent viral replication is dependent on intracellular concentration of newly synthesized protein N. During replication, encapsidation by protein N is coupled to RNA synthesis and all replicative products are resistant to nucleases.</text>
</comment>
<keyword evidence="10 14" id="KW-0687">Ribonucleoprotein</keyword>
<evidence type="ECO:0000256" key="2">
    <source>
        <dbReference type="ARBA" id="ARBA00014389"/>
    </source>
</evidence>
<dbReference type="GO" id="GO:0003723">
    <property type="term" value="F:RNA binding"/>
    <property type="evidence" value="ECO:0007669"/>
    <property type="project" value="UniProtKB-UniRule"/>
</dbReference>
<keyword evidence="5 14" id="KW-0167">Capsid protein</keyword>
<keyword evidence="4" id="KW-0597">Phosphoprotein</keyword>
<feature type="region of interest" description="Disordered" evidence="15">
    <location>
        <begin position="345"/>
        <end position="392"/>
    </location>
</feature>
<keyword evidence="8 14" id="KW-0543">Viral nucleoprotein</keyword>
<evidence type="ECO:0000256" key="10">
    <source>
        <dbReference type="ARBA" id="ARBA00023274"/>
    </source>
</evidence>
<evidence type="ECO:0000256" key="14">
    <source>
        <dbReference type="RuleBase" id="RU369108"/>
    </source>
</evidence>
<comment type="function">
    <text evidence="14">Encapsidates the genome, protecting it from nucleases. The encapsidated genomic RNA is termed the nucleocapsid (NC) and serves as template for viral transcription and replication.</text>
</comment>
<gene>
    <name evidence="16" type="primary">N</name>
</gene>